<feature type="region of interest" description="Disordered" evidence="1">
    <location>
        <begin position="444"/>
        <end position="469"/>
    </location>
</feature>
<feature type="region of interest" description="Disordered" evidence="1">
    <location>
        <begin position="68"/>
        <end position="102"/>
    </location>
</feature>
<reference evidence="2" key="1">
    <citation type="journal article" date="2020" name="bioRxiv">
        <title>Comparative genomics of Chlamydomonas.</title>
        <authorList>
            <person name="Craig R.J."/>
            <person name="Hasan A.R."/>
            <person name="Ness R.W."/>
            <person name="Keightley P.D."/>
        </authorList>
    </citation>
    <scope>NUCLEOTIDE SEQUENCE</scope>
    <source>
        <strain evidence="2">CCAP 11/173</strain>
    </source>
</reference>
<dbReference type="EMBL" id="JAEHOD010000027">
    <property type="protein sequence ID" value="KAG2445357.1"/>
    <property type="molecule type" value="Genomic_DNA"/>
</dbReference>
<protein>
    <submittedName>
        <fullName evidence="2">Uncharacterized protein</fullName>
    </submittedName>
</protein>
<dbReference type="OrthoDB" id="536305at2759"/>
<evidence type="ECO:0000313" key="2">
    <source>
        <dbReference type="EMBL" id="KAG2445357.1"/>
    </source>
</evidence>
<comment type="caution">
    <text evidence="2">The sequence shown here is derived from an EMBL/GenBank/DDBJ whole genome shotgun (WGS) entry which is preliminary data.</text>
</comment>
<accession>A0A836B276</accession>
<feature type="compositionally biased region" description="Basic residues" evidence="1">
    <location>
        <begin position="74"/>
        <end position="84"/>
    </location>
</feature>
<name>A0A836B276_9CHLO</name>
<proteinExistence type="predicted"/>
<organism evidence="2 3">
    <name type="scientific">Chlamydomonas schloesseri</name>
    <dbReference type="NCBI Taxonomy" id="2026947"/>
    <lineage>
        <taxon>Eukaryota</taxon>
        <taxon>Viridiplantae</taxon>
        <taxon>Chlorophyta</taxon>
        <taxon>core chlorophytes</taxon>
        <taxon>Chlorophyceae</taxon>
        <taxon>CS clade</taxon>
        <taxon>Chlamydomonadales</taxon>
        <taxon>Chlamydomonadaceae</taxon>
        <taxon>Chlamydomonas</taxon>
    </lineage>
</organism>
<dbReference type="PANTHER" id="PTHR47121:SF2">
    <property type="entry name" value="THYLAKOID LUMENAL PROTEIN TL20.3, CHLOROPLASTIC"/>
    <property type="match status" value="1"/>
</dbReference>
<dbReference type="InterPro" id="IPR053285">
    <property type="entry name" value="Thylakoid_lumenal_pentapeptide"/>
</dbReference>
<dbReference type="Proteomes" id="UP000613740">
    <property type="component" value="Unassembled WGS sequence"/>
</dbReference>
<dbReference type="AlphaFoldDB" id="A0A836B276"/>
<dbReference type="PANTHER" id="PTHR47121">
    <property type="entry name" value="THYLAKOID LUMENAL PROTEIN TL20.3, CHLOROPLASTIC"/>
    <property type="match status" value="1"/>
</dbReference>
<evidence type="ECO:0000256" key="1">
    <source>
        <dbReference type="SAM" id="MobiDB-lite"/>
    </source>
</evidence>
<feature type="compositionally biased region" description="Polar residues" evidence="1">
    <location>
        <begin position="457"/>
        <end position="469"/>
    </location>
</feature>
<sequence>MQAEIAALEPAPPDPAQLEKERLAKEEARRAQLERLLKRAGVITTVLRKFIAEWTAARQAEQDAARAAAAAKASGKKKGKKKEAKKKEPAGKDGKKKAPKTPVAEAWSNMMSAMDELVNKNKRVNLEDMYRGAEMLSPTELCTLRNIMATANKKVFPTDGMNLNQLNVKNALWAAAAAHEYAVVDRALAAPAQGLAAMRDKGVGARQLVELGYREGDLLRAGFSHEDVCEVAHHDPARLRAAGLSAAELVAGSSRGAGAGALPPPLQGFRGLQRLRAAGYSAAELVAAGLDNAWDLRQAGFSAADVFTGGVPAEALRPAGYGVPELQPATFLGPSFAPLQTSDPRLLPSPLEGTRGGIWPRMLQTQPPVLTLKDPGRSGGGAGVSGGGAGGGVGATLRHAATGMRTARATPAASTAAASPAGVAGLQGLADQLPARNVGWGEAGGGGGAALAPVLSRTGSVAGSARSGT</sequence>
<keyword evidence="3" id="KW-1185">Reference proteome</keyword>
<evidence type="ECO:0000313" key="3">
    <source>
        <dbReference type="Proteomes" id="UP000613740"/>
    </source>
</evidence>
<gene>
    <name evidence="2" type="ORF">HYH02_008822</name>
</gene>